<sequence length="56" mass="6498">MASYLGMRLGQQVLGLAKGATAFDQLPFQTRPFYTGNPWFLAPSVLYYRWRDRLAR</sequence>
<dbReference type="Proteomes" id="UP001596053">
    <property type="component" value="Unassembled WGS sequence"/>
</dbReference>
<keyword evidence="2" id="KW-1185">Reference proteome</keyword>
<organism evidence="1 2">
    <name type="scientific">Bosea eneae</name>
    <dbReference type="NCBI Taxonomy" id="151454"/>
    <lineage>
        <taxon>Bacteria</taxon>
        <taxon>Pseudomonadati</taxon>
        <taxon>Pseudomonadota</taxon>
        <taxon>Alphaproteobacteria</taxon>
        <taxon>Hyphomicrobiales</taxon>
        <taxon>Boseaceae</taxon>
        <taxon>Bosea</taxon>
    </lineage>
</organism>
<evidence type="ECO:0000313" key="2">
    <source>
        <dbReference type="Proteomes" id="UP001596053"/>
    </source>
</evidence>
<protein>
    <submittedName>
        <fullName evidence="1">Uncharacterized protein</fullName>
    </submittedName>
</protein>
<name>A0ABW0IZE3_9HYPH</name>
<gene>
    <name evidence="1" type="ORF">ACFPOB_24225</name>
</gene>
<accession>A0ABW0IZE3</accession>
<proteinExistence type="predicted"/>
<dbReference type="RefSeq" id="WP_377800918.1">
    <property type="nucleotide sequence ID" value="NZ_JBHSLW010000045.1"/>
</dbReference>
<reference evidence="2" key="1">
    <citation type="journal article" date="2019" name="Int. J. Syst. Evol. Microbiol.">
        <title>The Global Catalogue of Microorganisms (GCM) 10K type strain sequencing project: providing services to taxonomists for standard genome sequencing and annotation.</title>
        <authorList>
            <consortium name="The Broad Institute Genomics Platform"/>
            <consortium name="The Broad Institute Genome Sequencing Center for Infectious Disease"/>
            <person name="Wu L."/>
            <person name="Ma J."/>
        </authorList>
    </citation>
    <scope>NUCLEOTIDE SEQUENCE [LARGE SCALE GENOMIC DNA]</scope>
    <source>
        <strain evidence="2">NCAIM B.01391</strain>
    </source>
</reference>
<comment type="caution">
    <text evidence="1">The sequence shown here is derived from an EMBL/GenBank/DDBJ whole genome shotgun (WGS) entry which is preliminary data.</text>
</comment>
<evidence type="ECO:0000313" key="1">
    <source>
        <dbReference type="EMBL" id="MFC5422674.1"/>
    </source>
</evidence>
<dbReference type="EMBL" id="JBHSLW010000045">
    <property type="protein sequence ID" value="MFC5422674.1"/>
    <property type="molecule type" value="Genomic_DNA"/>
</dbReference>